<dbReference type="AlphaFoldDB" id="A0A517YWB3"/>
<dbReference type="Pfam" id="PF01510">
    <property type="entry name" value="Amidase_2"/>
    <property type="match status" value="1"/>
</dbReference>
<dbReference type="PANTHER" id="PTHR11022">
    <property type="entry name" value="PEPTIDOGLYCAN RECOGNITION PROTEIN"/>
    <property type="match status" value="1"/>
</dbReference>
<reference evidence="5 6" key="1">
    <citation type="submission" date="2019-02" db="EMBL/GenBank/DDBJ databases">
        <title>Deep-cultivation of Planctomycetes and their phenomic and genomic characterization uncovers novel biology.</title>
        <authorList>
            <person name="Wiegand S."/>
            <person name="Jogler M."/>
            <person name="Boedeker C."/>
            <person name="Pinto D."/>
            <person name="Vollmers J."/>
            <person name="Rivas-Marin E."/>
            <person name="Kohn T."/>
            <person name="Peeters S.H."/>
            <person name="Heuer A."/>
            <person name="Rast P."/>
            <person name="Oberbeckmann S."/>
            <person name="Bunk B."/>
            <person name="Jeske O."/>
            <person name="Meyerdierks A."/>
            <person name="Storesund J.E."/>
            <person name="Kallscheuer N."/>
            <person name="Luecker S."/>
            <person name="Lage O.M."/>
            <person name="Pohl T."/>
            <person name="Merkel B.J."/>
            <person name="Hornburger P."/>
            <person name="Mueller R.-W."/>
            <person name="Bruemmer F."/>
            <person name="Labrenz M."/>
            <person name="Spormann A.M."/>
            <person name="Op den Camp H."/>
            <person name="Overmann J."/>
            <person name="Amann R."/>
            <person name="Jetten M.S.M."/>
            <person name="Mascher T."/>
            <person name="Medema M.H."/>
            <person name="Devos D.P."/>
            <person name="Kaster A.-K."/>
            <person name="Ovreas L."/>
            <person name="Rohde M."/>
            <person name="Galperin M.Y."/>
            <person name="Jogler C."/>
        </authorList>
    </citation>
    <scope>NUCLEOTIDE SEQUENCE [LARGE SCALE GENOMIC DNA]</scope>
    <source>
        <strain evidence="5 6">KS4</strain>
    </source>
</reference>
<evidence type="ECO:0000256" key="2">
    <source>
        <dbReference type="SAM" id="MobiDB-lite"/>
    </source>
</evidence>
<dbReference type="GO" id="GO:0009253">
    <property type="term" value="P:peptidoglycan catabolic process"/>
    <property type="evidence" value="ECO:0007669"/>
    <property type="project" value="InterPro"/>
</dbReference>
<evidence type="ECO:0000259" key="4">
    <source>
        <dbReference type="SMART" id="SM00701"/>
    </source>
</evidence>
<evidence type="ECO:0000256" key="1">
    <source>
        <dbReference type="ARBA" id="ARBA00007553"/>
    </source>
</evidence>
<sequence length="260" mass="29155">MKLSRRNILMIGISMLAAGCVDTRMRYLPRPRVDWPHASKPNSSNRLSIAPKPAQKTAAARPATYSRTRSTPSNSTTRRSVTSQQTKVSHGAFRPIARSNWTKIGPAKGRVNTMRGVNKITIHHEGSSTFWTTDYRTTAKHLDDVRKGHVGNKGWGDIGYHYIIDRAGRVWEGRSIRYQGAHVSGHNPNNVGVMVLGNFEKQKPTKAQLTALQTTLRALIRKYRVPVTRVYTHQELMPTKCPGRNLQPLTVKIRKSGVLT</sequence>
<proteinExistence type="inferred from homology"/>
<dbReference type="PANTHER" id="PTHR11022:SF41">
    <property type="entry name" value="PEPTIDOGLYCAN-RECOGNITION PROTEIN LC-RELATED"/>
    <property type="match status" value="1"/>
</dbReference>
<accession>A0A517YWB3</accession>
<dbReference type="InterPro" id="IPR015510">
    <property type="entry name" value="PGRP"/>
</dbReference>
<dbReference type="SMART" id="SM00644">
    <property type="entry name" value="Ami_2"/>
    <property type="match status" value="1"/>
</dbReference>
<protein>
    <submittedName>
        <fullName evidence="5">N-acetylmuramoyl-L-alanine amidase</fullName>
    </submittedName>
</protein>
<dbReference type="KEGG" id="pcor:KS4_25830"/>
<feature type="domain" description="N-acetylmuramoyl-L-alanine amidase" evidence="3">
    <location>
        <begin position="105"/>
        <end position="243"/>
    </location>
</feature>
<evidence type="ECO:0000313" key="6">
    <source>
        <dbReference type="Proteomes" id="UP000317369"/>
    </source>
</evidence>
<dbReference type="GO" id="GO:0008745">
    <property type="term" value="F:N-acetylmuramoyl-L-alanine amidase activity"/>
    <property type="evidence" value="ECO:0007669"/>
    <property type="project" value="InterPro"/>
</dbReference>
<organism evidence="5 6">
    <name type="scientific">Poriferisphaera corsica</name>
    <dbReference type="NCBI Taxonomy" id="2528020"/>
    <lineage>
        <taxon>Bacteria</taxon>
        <taxon>Pseudomonadati</taxon>
        <taxon>Planctomycetota</taxon>
        <taxon>Phycisphaerae</taxon>
        <taxon>Phycisphaerales</taxon>
        <taxon>Phycisphaeraceae</taxon>
        <taxon>Poriferisphaera</taxon>
    </lineage>
</organism>
<dbReference type="InterPro" id="IPR036505">
    <property type="entry name" value="Amidase/PGRP_sf"/>
</dbReference>
<evidence type="ECO:0000313" key="5">
    <source>
        <dbReference type="EMBL" id="QDU34513.1"/>
    </source>
</evidence>
<dbReference type="GO" id="GO:0008270">
    <property type="term" value="F:zinc ion binding"/>
    <property type="evidence" value="ECO:0007669"/>
    <property type="project" value="InterPro"/>
</dbReference>
<gene>
    <name evidence="5" type="ORF">KS4_25830</name>
</gene>
<dbReference type="InterPro" id="IPR002502">
    <property type="entry name" value="Amidase_domain"/>
</dbReference>
<dbReference type="EMBL" id="CP036425">
    <property type="protein sequence ID" value="QDU34513.1"/>
    <property type="molecule type" value="Genomic_DNA"/>
</dbReference>
<dbReference type="InterPro" id="IPR006619">
    <property type="entry name" value="PGRP_domain_met/bac"/>
</dbReference>
<feature type="region of interest" description="Disordered" evidence="2">
    <location>
        <begin position="32"/>
        <end position="93"/>
    </location>
</feature>
<dbReference type="SMART" id="SM00701">
    <property type="entry name" value="PGRP"/>
    <property type="match status" value="1"/>
</dbReference>
<keyword evidence="6" id="KW-1185">Reference proteome</keyword>
<dbReference type="RefSeq" id="WP_145078439.1">
    <property type="nucleotide sequence ID" value="NZ_CP036425.1"/>
</dbReference>
<dbReference type="Proteomes" id="UP000317369">
    <property type="component" value="Chromosome"/>
</dbReference>
<dbReference type="PROSITE" id="PS51257">
    <property type="entry name" value="PROKAR_LIPOPROTEIN"/>
    <property type="match status" value="1"/>
</dbReference>
<dbReference type="Gene3D" id="3.40.80.10">
    <property type="entry name" value="Peptidoglycan recognition protein-like"/>
    <property type="match status" value="1"/>
</dbReference>
<name>A0A517YWB3_9BACT</name>
<dbReference type="SUPFAM" id="SSF55846">
    <property type="entry name" value="N-acetylmuramoyl-L-alanine amidase-like"/>
    <property type="match status" value="1"/>
</dbReference>
<dbReference type="CDD" id="cd06583">
    <property type="entry name" value="PGRP"/>
    <property type="match status" value="1"/>
</dbReference>
<feature type="compositionally biased region" description="Low complexity" evidence="2">
    <location>
        <begin position="64"/>
        <end position="83"/>
    </location>
</feature>
<dbReference type="OrthoDB" id="9811296at2"/>
<comment type="similarity">
    <text evidence="1">Belongs to the N-acetylmuramoyl-L-alanine amidase 2 family.</text>
</comment>
<feature type="domain" description="Peptidoglycan recognition protein family" evidence="4">
    <location>
        <begin position="93"/>
        <end position="237"/>
    </location>
</feature>
<evidence type="ECO:0000259" key="3">
    <source>
        <dbReference type="SMART" id="SM00644"/>
    </source>
</evidence>